<reference evidence="2" key="1">
    <citation type="submission" date="2025-08" db="UniProtKB">
        <authorList>
            <consortium name="Ensembl"/>
        </authorList>
    </citation>
    <scope>IDENTIFICATION</scope>
</reference>
<dbReference type="Ensembl" id="ENSTMTT00000004591.1">
    <property type="protein sequence ID" value="ENSTMTP00000004440.1"/>
    <property type="gene ID" value="ENSTMTG00000003276.1"/>
</dbReference>
<name>A0A674I6X8_9SAUR</name>
<keyword evidence="3" id="KW-1185">Reference proteome</keyword>
<dbReference type="AlphaFoldDB" id="A0A674I6X8"/>
<dbReference type="Proteomes" id="UP000472274">
    <property type="component" value="Unplaced"/>
</dbReference>
<dbReference type="GeneTree" id="ENSGT00990000212165"/>
<evidence type="ECO:0000313" key="3">
    <source>
        <dbReference type="Proteomes" id="UP000472274"/>
    </source>
</evidence>
<evidence type="ECO:0000313" key="2">
    <source>
        <dbReference type="Ensembl" id="ENSTMTP00000004440.1"/>
    </source>
</evidence>
<feature type="region of interest" description="Disordered" evidence="1">
    <location>
        <begin position="75"/>
        <end position="100"/>
    </location>
</feature>
<accession>A0A674I6X8</accession>
<proteinExistence type="predicted"/>
<evidence type="ECO:0000256" key="1">
    <source>
        <dbReference type="SAM" id="MobiDB-lite"/>
    </source>
</evidence>
<dbReference type="InParanoid" id="A0A674I6X8"/>
<sequence length="167" mass="18680">DSALCPWDSMSCGHLSHSLGYHYCPLCRQEPIAHTYIALQGTWPGSLARWCCWPCTHILQRRTLGRGCAPLCAHPGSSRKGRQSERRGTEPLRNASFKTGSPKPYNHRILSPFPAPFCLTRYWALPTGKLHALVAVCATACCDYNSKCSKLPAKQTYNRKPHRNSEP</sequence>
<organism evidence="2 3">
    <name type="scientific">Terrapene triunguis</name>
    <name type="common">Three-toed box turtle</name>
    <dbReference type="NCBI Taxonomy" id="2587831"/>
    <lineage>
        <taxon>Eukaryota</taxon>
        <taxon>Metazoa</taxon>
        <taxon>Chordata</taxon>
        <taxon>Craniata</taxon>
        <taxon>Vertebrata</taxon>
        <taxon>Euteleostomi</taxon>
        <taxon>Archelosauria</taxon>
        <taxon>Testudinata</taxon>
        <taxon>Testudines</taxon>
        <taxon>Cryptodira</taxon>
        <taxon>Durocryptodira</taxon>
        <taxon>Testudinoidea</taxon>
        <taxon>Emydidae</taxon>
        <taxon>Terrapene</taxon>
    </lineage>
</organism>
<protein>
    <submittedName>
        <fullName evidence="2">Uncharacterized protein</fullName>
    </submittedName>
</protein>
<reference evidence="2" key="2">
    <citation type="submission" date="2025-09" db="UniProtKB">
        <authorList>
            <consortium name="Ensembl"/>
        </authorList>
    </citation>
    <scope>IDENTIFICATION</scope>
</reference>